<dbReference type="PANTHER" id="PTHR46082:SF6">
    <property type="entry name" value="AAA+ ATPASE DOMAIN-CONTAINING PROTEIN-RELATED"/>
    <property type="match status" value="1"/>
</dbReference>
<proteinExistence type="predicted"/>
<dbReference type="InterPro" id="IPR053137">
    <property type="entry name" value="NLR-like"/>
</dbReference>
<evidence type="ECO:0000313" key="4">
    <source>
        <dbReference type="Proteomes" id="UP001610563"/>
    </source>
</evidence>
<evidence type="ECO:0000259" key="2">
    <source>
        <dbReference type="Pfam" id="PF01048"/>
    </source>
</evidence>
<evidence type="ECO:0000313" key="3">
    <source>
        <dbReference type="EMBL" id="KAL2796998.1"/>
    </source>
</evidence>
<dbReference type="Gene3D" id="3.40.50.1580">
    <property type="entry name" value="Nucleoside phosphorylase domain"/>
    <property type="match status" value="1"/>
</dbReference>
<dbReference type="InterPro" id="IPR000845">
    <property type="entry name" value="Nucleoside_phosphorylase_d"/>
</dbReference>
<gene>
    <name evidence="3" type="ORF">BJX66DRAFT_117406</name>
</gene>
<name>A0ABR4GD92_9EURO</name>
<evidence type="ECO:0000256" key="1">
    <source>
        <dbReference type="SAM" id="MobiDB-lite"/>
    </source>
</evidence>
<accession>A0ABR4GD92</accession>
<dbReference type="EMBL" id="JBFTWV010000022">
    <property type="protein sequence ID" value="KAL2796998.1"/>
    <property type="molecule type" value="Genomic_DNA"/>
</dbReference>
<protein>
    <submittedName>
        <fullName evidence="3">Nucleoside phosphorylase domain-containing protein</fullName>
    </submittedName>
</protein>
<dbReference type="Proteomes" id="UP001610563">
    <property type="component" value="Unassembled WGS sequence"/>
</dbReference>
<keyword evidence="4" id="KW-1185">Reference proteome</keyword>
<dbReference type="InterPro" id="IPR035994">
    <property type="entry name" value="Nucleoside_phosphorylase_sf"/>
</dbReference>
<reference evidence="3 4" key="1">
    <citation type="submission" date="2024-07" db="EMBL/GenBank/DDBJ databases">
        <title>Section-level genome sequencing and comparative genomics of Aspergillus sections Usti and Cavernicolus.</title>
        <authorList>
            <consortium name="Lawrence Berkeley National Laboratory"/>
            <person name="Nybo J.L."/>
            <person name="Vesth T.C."/>
            <person name="Theobald S."/>
            <person name="Frisvad J.C."/>
            <person name="Larsen T.O."/>
            <person name="Kjaerboelling I."/>
            <person name="Rothschild-Mancinelli K."/>
            <person name="Lyhne E.K."/>
            <person name="Kogle M.E."/>
            <person name="Barry K."/>
            <person name="Clum A."/>
            <person name="Na H."/>
            <person name="Ledsgaard L."/>
            <person name="Lin J."/>
            <person name="Lipzen A."/>
            <person name="Kuo A."/>
            <person name="Riley R."/>
            <person name="Mondo S."/>
            <person name="Labutti K."/>
            <person name="Haridas S."/>
            <person name="Pangalinan J."/>
            <person name="Salamov A.A."/>
            <person name="Simmons B.A."/>
            <person name="Magnuson J.K."/>
            <person name="Chen J."/>
            <person name="Drula E."/>
            <person name="Henrissat B."/>
            <person name="Wiebenga A."/>
            <person name="Lubbers R.J."/>
            <person name="Gomes A.C."/>
            <person name="Makela M.R."/>
            <person name="Stajich J."/>
            <person name="Grigoriev I.V."/>
            <person name="Mortensen U.H."/>
            <person name="De Vries R.P."/>
            <person name="Baker S.E."/>
            <person name="Andersen M.R."/>
        </authorList>
    </citation>
    <scope>NUCLEOTIDE SEQUENCE [LARGE SCALE GENOMIC DNA]</scope>
    <source>
        <strain evidence="3 4">CBS 209.92</strain>
    </source>
</reference>
<feature type="region of interest" description="Disordered" evidence="1">
    <location>
        <begin position="439"/>
        <end position="465"/>
    </location>
</feature>
<dbReference type="Pfam" id="PF01048">
    <property type="entry name" value="PNP_UDP_1"/>
    <property type="match status" value="1"/>
</dbReference>
<comment type="caution">
    <text evidence="3">The sequence shown here is derived from an EMBL/GenBank/DDBJ whole genome shotgun (WGS) entry which is preliminary data.</text>
</comment>
<dbReference type="SUPFAM" id="SSF53167">
    <property type="entry name" value="Purine and uridine phosphorylases"/>
    <property type="match status" value="1"/>
</dbReference>
<feature type="domain" description="Nucleoside phosphorylase" evidence="2">
    <location>
        <begin position="45"/>
        <end position="163"/>
    </location>
</feature>
<sequence length="514" mass="56926">MTIEALLHQSRSRHTLYCLRLSNLRAAFILVTSMASPPTSRNDFEIAIVCALPAEYNAVTELVDHFWEDHGYEYGKAREDANTYTTARIGNYDVVLVLLSGTGKAIAASSATSLRSSYPRIKLLLLTGICGGVPLVGTEDGILLGDVVLSETVIQYDYGRRYPDKFIMKHTVEESLSRPAKEVRNLVAIFKTNRALQKLQQRAAFSLEQIQDKALGQRSKINYKYPGATNDRLFAANLRHKHHLLSDCLYRNCHTESDPVCEESRTLLCYELGCNKGDHIKRHRLKAKERLQRQGRNKEAQAPSTFVGRIGSGDIVLKSGEDRDRLAKLYSILAFEMEGAGAWDELPCIVIKGVSDYADSHKNDKWQDFAAATAASTMKALLERYTPPDKPANSSLSIHSLQIGPGMAYAERNEGRSRVPVSGISPHNLPYLNTRLRRKSPRGTITGDYDASATPTAPAPPPTKYIRGHLYEEKSQGSESLNNSMPYTPVLTATGRTESIGLEAQGDISDQGTH</sequence>
<organism evidence="3 4">
    <name type="scientific">Aspergillus keveii</name>
    <dbReference type="NCBI Taxonomy" id="714993"/>
    <lineage>
        <taxon>Eukaryota</taxon>
        <taxon>Fungi</taxon>
        <taxon>Dikarya</taxon>
        <taxon>Ascomycota</taxon>
        <taxon>Pezizomycotina</taxon>
        <taxon>Eurotiomycetes</taxon>
        <taxon>Eurotiomycetidae</taxon>
        <taxon>Eurotiales</taxon>
        <taxon>Aspergillaceae</taxon>
        <taxon>Aspergillus</taxon>
        <taxon>Aspergillus subgen. Nidulantes</taxon>
    </lineage>
</organism>
<dbReference type="PANTHER" id="PTHR46082">
    <property type="entry name" value="ATP/GTP-BINDING PROTEIN-RELATED"/>
    <property type="match status" value="1"/>
</dbReference>